<dbReference type="EMBL" id="JAHESE010000005">
    <property type="protein sequence ID" value="MBT1708170.1"/>
    <property type="molecule type" value="Genomic_DNA"/>
</dbReference>
<proteinExistence type="predicted"/>
<dbReference type="AlphaFoldDB" id="A0AAP2DV68"/>
<keyword evidence="4" id="KW-1185">Reference proteome</keyword>
<feature type="domain" description="DUF4142" evidence="2">
    <location>
        <begin position="46"/>
        <end position="180"/>
    </location>
</feature>
<dbReference type="InterPro" id="IPR025419">
    <property type="entry name" value="DUF4142"/>
</dbReference>
<evidence type="ECO:0000313" key="3">
    <source>
        <dbReference type="EMBL" id="MBT1708170.1"/>
    </source>
</evidence>
<evidence type="ECO:0000313" key="4">
    <source>
        <dbReference type="Proteomes" id="UP001319080"/>
    </source>
</evidence>
<dbReference type="PANTHER" id="PTHR38593">
    <property type="entry name" value="BLR2558 PROTEIN"/>
    <property type="match status" value="1"/>
</dbReference>
<dbReference type="InterPro" id="IPR012347">
    <property type="entry name" value="Ferritin-like"/>
</dbReference>
<sequence>MYLAATFLLATSLMFSCGRKAETETDSKEIAEEQNEAKHEDSNIEKDTEFAMNAADAGLLEVRLGELAQTNAASQQVKEFGQMMVTDHSKANDELKSLAAQKNISLPGALSEKCQKKYDELAEKKGADFDKAFMKGMVDDHEEVVKSFKKEAEDGNDPEIKAWASGKVAALEHHLESAKTTRDAVEKSK</sequence>
<organism evidence="3 4">
    <name type="scientific">Dawidia cretensis</name>
    <dbReference type="NCBI Taxonomy" id="2782350"/>
    <lineage>
        <taxon>Bacteria</taxon>
        <taxon>Pseudomonadati</taxon>
        <taxon>Bacteroidota</taxon>
        <taxon>Cytophagia</taxon>
        <taxon>Cytophagales</taxon>
        <taxon>Chryseotaleaceae</taxon>
        <taxon>Dawidia</taxon>
    </lineage>
</organism>
<evidence type="ECO:0000259" key="2">
    <source>
        <dbReference type="Pfam" id="PF13628"/>
    </source>
</evidence>
<evidence type="ECO:0000256" key="1">
    <source>
        <dbReference type="SAM" id="MobiDB-lite"/>
    </source>
</evidence>
<accession>A0AAP2DV68</accession>
<reference evidence="3 4" key="1">
    <citation type="submission" date="2021-05" db="EMBL/GenBank/DDBJ databases">
        <title>A Polyphasic approach of four new species of the genus Ohtaekwangia: Ohtaekwangia histidinii sp. nov., Ohtaekwangia cretensis sp. nov., Ohtaekwangia indiensis sp. nov., Ohtaekwangia reichenbachii sp. nov. from diverse environment.</title>
        <authorList>
            <person name="Octaviana S."/>
        </authorList>
    </citation>
    <scope>NUCLEOTIDE SEQUENCE [LARGE SCALE GENOMIC DNA]</scope>
    <source>
        <strain evidence="3 4">PWU5</strain>
    </source>
</reference>
<dbReference type="PANTHER" id="PTHR38593:SF1">
    <property type="entry name" value="BLR2558 PROTEIN"/>
    <property type="match status" value="1"/>
</dbReference>
<dbReference type="Proteomes" id="UP001319080">
    <property type="component" value="Unassembled WGS sequence"/>
</dbReference>
<gene>
    <name evidence="3" type="ORF">KK062_08045</name>
</gene>
<protein>
    <submittedName>
        <fullName evidence="3">DUF4142 domain-containing protein</fullName>
    </submittedName>
</protein>
<dbReference type="Pfam" id="PF13628">
    <property type="entry name" value="DUF4142"/>
    <property type="match status" value="1"/>
</dbReference>
<comment type="caution">
    <text evidence="3">The sequence shown here is derived from an EMBL/GenBank/DDBJ whole genome shotgun (WGS) entry which is preliminary data.</text>
</comment>
<name>A0AAP2DV68_9BACT</name>
<dbReference type="Gene3D" id="1.20.1260.10">
    <property type="match status" value="1"/>
</dbReference>
<feature type="region of interest" description="Disordered" evidence="1">
    <location>
        <begin position="25"/>
        <end position="46"/>
    </location>
</feature>